<dbReference type="Proteomes" id="UP001434883">
    <property type="component" value="Unassembled WGS sequence"/>
</dbReference>
<gene>
    <name evidence="1" type="ORF">XENOCAPTIV_012323</name>
</gene>
<accession>A0ABV0S6I3</accession>
<dbReference type="EMBL" id="JAHRIN010069819">
    <property type="protein sequence ID" value="MEQ2216197.1"/>
    <property type="molecule type" value="Genomic_DNA"/>
</dbReference>
<organism evidence="1 2">
    <name type="scientific">Xenoophorus captivus</name>
    <dbReference type="NCBI Taxonomy" id="1517983"/>
    <lineage>
        <taxon>Eukaryota</taxon>
        <taxon>Metazoa</taxon>
        <taxon>Chordata</taxon>
        <taxon>Craniata</taxon>
        <taxon>Vertebrata</taxon>
        <taxon>Euteleostomi</taxon>
        <taxon>Actinopterygii</taxon>
        <taxon>Neopterygii</taxon>
        <taxon>Teleostei</taxon>
        <taxon>Neoteleostei</taxon>
        <taxon>Acanthomorphata</taxon>
        <taxon>Ovalentaria</taxon>
        <taxon>Atherinomorphae</taxon>
        <taxon>Cyprinodontiformes</taxon>
        <taxon>Goodeidae</taxon>
        <taxon>Xenoophorus</taxon>
    </lineage>
</organism>
<evidence type="ECO:0008006" key="3">
    <source>
        <dbReference type="Google" id="ProtNLM"/>
    </source>
</evidence>
<sequence>MSQGGFGAGSRGFFALLTCVSDRFNCRASSVRSRPTTYWHRWNSSSSRYSCSAVKEVRVRLGRSRSRPLGKTISRMVPLASAQVVENTKSRCISTQQGRFT</sequence>
<comment type="caution">
    <text evidence="1">The sequence shown here is derived from an EMBL/GenBank/DDBJ whole genome shotgun (WGS) entry which is preliminary data.</text>
</comment>
<proteinExistence type="predicted"/>
<keyword evidence="2" id="KW-1185">Reference proteome</keyword>
<name>A0ABV0S6I3_9TELE</name>
<protein>
    <recommendedName>
        <fullName evidence="3">Secreted protein</fullName>
    </recommendedName>
</protein>
<evidence type="ECO:0000313" key="2">
    <source>
        <dbReference type="Proteomes" id="UP001434883"/>
    </source>
</evidence>
<evidence type="ECO:0000313" key="1">
    <source>
        <dbReference type="EMBL" id="MEQ2216197.1"/>
    </source>
</evidence>
<reference evidence="1 2" key="1">
    <citation type="submission" date="2021-06" db="EMBL/GenBank/DDBJ databases">
        <authorList>
            <person name="Palmer J.M."/>
        </authorList>
    </citation>
    <scope>NUCLEOTIDE SEQUENCE [LARGE SCALE GENOMIC DNA]</scope>
    <source>
        <strain evidence="1 2">XC_2019</strain>
        <tissue evidence="1">Muscle</tissue>
    </source>
</reference>